<gene>
    <name evidence="1" type="ORF">KTO63_16940</name>
</gene>
<dbReference type="InterPro" id="IPR026444">
    <property type="entry name" value="Secre_tail"/>
</dbReference>
<evidence type="ECO:0000313" key="2">
    <source>
        <dbReference type="Proteomes" id="UP000812270"/>
    </source>
</evidence>
<dbReference type="EMBL" id="JAHSPG010000013">
    <property type="protein sequence ID" value="MBV4358855.1"/>
    <property type="molecule type" value="Genomic_DNA"/>
</dbReference>
<dbReference type="Proteomes" id="UP000812270">
    <property type="component" value="Unassembled WGS sequence"/>
</dbReference>
<dbReference type="RefSeq" id="WP_217792572.1">
    <property type="nucleotide sequence ID" value="NZ_JAHSPG010000013.1"/>
</dbReference>
<dbReference type="NCBIfam" id="TIGR04183">
    <property type="entry name" value="Por_Secre_tail"/>
    <property type="match status" value="1"/>
</dbReference>
<name>A0A9E2SEV3_9BACT</name>
<keyword evidence="2" id="KW-1185">Reference proteome</keyword>
<protein>
    <submittedName>
        <fullName evidence="1">T9SS type A sorting domain-containing protein</fullName>
    </submittedName>
</protein>
<accession>A0A9E2SEV3</accession>
<evidence type="ECO:0000313" key="1">
    <source>
        <dbReference type="EMBL" id="MBV4358855.1"/>
    </source>
</evidence>
<sequence>MNKLLLLSTVMLIITSTGLGQRYWVGAVSTDWSNSSNWSTVSGGAGGASVPGSGDLVFIDANALNTCILGTMASVSQFKITGGTFSFGASGSLTVNSTFDMFGGNFNAGAGSLNVPGNTFTLSGGTFNAGSSTISLGKNMAIPSPSSFVPGTSNFVLNGNTQQDVFIVSTSQSGLMNFYNLTINKPANSLVNFTSGAVDTFQVNNSLALTAGTVSGSGFIKIEKDVSAASTFGGFGISIACTGPNPSEIRLDAPLAVTGVSNFVGIAKSTPDVTVSVYRTAGADDTIRIGNFDANFIVRTGIIQFPGNQPIVSHFQKIQIEPGGTFKCTSNFFYNAGQHINLGGTFDPNNGTYIFNYSPIPAFTQFTKHRENFYNLIVDIAGGQFNPSPNDTLTINGNLILRTGLITGQTQSAFDVKGDVSFEMNMQPTQAHTNLVFSGITDQQLKFDNGAEGNWNASVTVNKPSGKLLLQSPFLMDDYGSGSNNTFTFTKGIVKSSAANYLLFTNTNNAVGASNASYVDGPVQFKWYGDFTFPIGNDGYYGPAKITNSTADNIITAQYFHENPTPLYNTALLAATLQNVSTREYWMISKSGTSISPLIWLSYDNIRSGGVTDVSKLRVSHWNGSLWTDEGNGGSSLPFISAGNIISSFSPFTLASVDKNPNPLPLHFVSFKATLTQDGTRLAWQTANEINNSHFNIQRSSNGLMYDKIGQVTAQHSGLNSYRYAYTDSKVLKGINYYRLEQIDIDSTRKYSDVVCIFNNENAVKSPIVVFPNPSSGYASLQCVMFAGKKVLLEIFNAAGQKLQSQWIQLDASGKWSSIHLSAAGCYFINLSFDNTLCKGALIIK</sequence>
<comment type="caution">
    <text evidence="1">The sequence shown here is derived from an EMBL/GenBank/DDBJ whole genome shotgun (WGS) entry which is preliminary data.</text>
</comment>
<dbReference type="AlphaFoldDB" id="A0A9E2SEV3"/>
<proteinExistence type="predicted"/>
<reference evidence="1" key="1">
    <citation type="submission" date="2021-06" db="EMBL/GenBank/DDBJ databases">
        <authorList>
            <person name="Huq M.A."/>
        </authorList>
    </citation>
    <scope>NUCLEOTIDE SEQUENCE</scope>
    <source>
        <strain evidence="1">MAH-26</strain>
    </source>
</reference>
<organism evidence="1 2">
    <name type="scientific">Pinibacter aurantiacus</name>
    <dbReference type="NCBI Taxonomy" id="2851599"/>
    <lineage>
        <taxon>Bacteria</taxon>
        <taxon>Pseudomonadati</taxon>
        <taxon>Bacteroidota</taxon>
        <taxon>Chitinophagia</taxon>
        <taxon>Chitinophagales</taxon>
        <taxon>Chitinophagaceae</taxon>
        <taxon>Pinibacter</taxon>
    </lineage>
</organism>